<dbReference type="CDD" id="cd00590">
    <property type="entry name" value="RRM_SF"/>
    <property type="match status" value="1"/>
</dbReference>
<evidence type="ECO:0000313" key="4">
    <source>
        <dbReference type="EMBL" id="KAG0544476.1"/>
    </source>
</evidence>
<dbReference type="Proteomes" id="UP000807115">
    <property type="component" value="Chromosome 2"/>
</dbReference>
<dbReference type="InterPro" id="IPR000504">
    <property type="entry name" value="RRM_dom"/>
</dbReference>
<proteinExistence type="predicted"/>
<feature type="domain" description="RRM" evidence="3">
    <location>
        <begin position="69"/>
        <end position="153"/>
    </location>
</feature>
<dbReference type="AlphaFoldDB" id="A0A921RRQ9"/>
<dbReference type="PANTHER" id="PTHR10352">
    <property type="entry name" value="EUKARYOTIC TRANSLATION INITIATION FACTOR 3 SUBUNIT G"/>
    <property type="match status" value="1"/>
</dbReference>
<protein>
    <recommendedName>
        <fullName evidence="3">RRM domain-containing protein</fullName>
    </recommendedName>
</protein>
<gene>
    <name evidence="4" type="ORF">BDA96_02G278000</name>
</gene>
<sequence>MIRFSIMAYQRSSEQDICYICGDDADNHMEHFCPFNYIFGRSSGDTCRGECPVGEHRVTSRDHRKFLRRFMRVSNLPPGFRVWELENLLSPFGPLLMWDVPRSKNDICGCKTEVCLSFGAAVFKRREDGERAIHELNGYETGGRKLRVDWVYPSCV</sequence>
<accession>A0A921RRQ9</accession>
<dbReference type="GO" id="GO:0003723">
    <property type="term" value="F:RNA binding"/>
    <property type="evidence" value="ECO:0007669"/>
    <property type="project" value="UniProtKB-UniRule"/>
</dbReference>
<reference evidence="4" key="1">
    <citation type="journal article" date="2019" name="BMC Genomics">
        <title>A new reference genome for Sorghum bicolor reveals high levels of sequence similarity between sweet and grain genotypes: implications for the genetics of sugar metabolism.</title>
        <authorList>
            <person name="Cooper E.A."/>
            <person name="Brenton Z.W."/>
            <person name="Flinn B.S."/>
            <person name="Jenkins J."/>
            <person name="Shu S."/>
            <person name="Flowers D."/>
            <person name="Luo F."/>
            <person name="Wang Y."/>
            <person name="Xia P."/>
            <person name="Barry K."/>
            <person name="Daum C."/>
            <person name="Lipzen A."/>
            <person name="Yoshinaga Y."/>
            <person name="Schmutz J."/>
            <person name="Saski C."/>
            <person name="Vermerris W."/>
            <person name="Kresovich S."/>
        </authorList>
    </citation>
    <scope>NUCLEOTIDE SEQUENCE</scope>
</reference>
<evidence type="ECO:0000313" key="5">
    <source>
        <dbReference type="Proteomes" id="UP000807115"/>
    </source>
</evidence>
<dbReference type="Gene3D" id="3.30.70.330">
    <property type="match status" value="1"/>
</dbReference>
<reference evidence="4" key="2">
    <citation type="submission" date="2020-10" db="EMBL/GenBank/DDBJ databases">
        <authorList>
            <person name="Cooper E.A."/>
            <person name="Brenton Z.W."/>
            <person name="Flinn B.S."/>
            <person name="Jenkins J."/>
            <person name="Shu S."/>
            <person name="Flowers D."/>
            <person name="Luo F."/>
            <person name="Wang Y."/>
            <person name="Xia P."/>
            <person name="Barry K."/>
            <person name="Daum C."/>
            <person name="Lipzen A."/>
            <person name="Yoshinaga Y."/>
            <person name="Schmutz J."/>
            <person name="Saski C."/>
            <person name="Vermerris W."/>
            <person name="Kresovich S."/>
        </authorList>
    </citation>
    <scope>NUCLEOTIDE SEQUENCE</scope>
</reference>
<dbReference type="InterPro" id="IPR012677">
    <property type="entry name" value="Nucleotide-bd_a/b_plait_sf"/>
</dbReference>
<evidence type="ECO:0000259" key="3">
    <source>
        <dbReference type="PROSITE" id="PS50102"/>
    </source>
</evidence>
<evidence type="ECO:0000256" key="1">
    <source>
        <dbReference type="ARBA" id="ARBA00022884"/>
    </source>
</evidence>
<dbReference type="Pfam" id="PF00076">
    <property type="entry name" value="RRM_1"/>
    <property type="match status" value="1"/>
</dbReference>
<organism evidence="4 5">
    <name type="scientific">Sorghum bicolor</name>
    <name type="common">Sorghum</name>
    <name type="synonym">Sorghum vulgare</name>
    <dbReference type="NCBI Taxonomy" id="4558"/>
    <lineage>
        <taxon>Eukaryota</taxon>
        <taxon>Viridiplantae</taxon>
        <taxon>Streptophyta</taxon>
        <taxon>Embryophyta</taxon>
        <taxon>Tracheophyta</taxon>
        <taxon>Spermatophyta</taxon>
        <taxon>Magnoliopsida</taxon>
        <taxon>Liliopsida</taxon>
        <taxon>Poales</taxon>
        <taxon>Poaceae</taxon>
        <taxon>PACMAD clade</taxon>
        <taxon>Panicoideae</taxon>
        <taxon>Andropogonodae</taxon>
        <taxon>Andropogoneae</taxon>
        <taxon>Sorghinae</taxon>
        <taxon>Sorghum</taxon>
    </lineage>
</organism>
<dbReference type="EMBL" id="CM027681">
    <property type="protein sequence ID" value="KAG0544476.1"/>
    <property type="molecule type" value="Genomic_DNA"/>
</dbReference>
<keyword evidence="1 2" id="KW-0694">RNA-binding</keyword>
<dbReference type="SUPFAM" id="SSF54928">
    <property type="entry name" value="RNA-binding domain, RBD"/>
    <property type="match status" value="1"/>
</dbReference>
<dbReference type="PROSITE" id="PS50102">
    <property type="entry name" value="RRM"/>
    <property type="match status" value="1"/>
</dbReference>
<evidence type="ECO:0000256" key="2">
    <source>
        <dbReference type="PROSITE-ProRule" id="PRU00176"/>
    </source>
</evidence>
<dbReference type="InterPro" id="IPR035979">
    <property type="entry name" value="RBD_domain_sf"/>
</dbReference>
<comment type="caution">
    <text evidence="4">The sequence shown here is derived from an EMBL/GenBank/DDBJ whole genome shotgun (WGS) entry which is preliminary data.</text>
</comment>
<dbReference type="SMART" id="SM00360">
    <property type="entry name" value="RRM"/>
    <property type="match status" value="1"/>
</dbReference>
<name>A0A921RRQ9_SORBI</name>